<reference evidence="2 3" key="2">
    <citation type="submission" date="2007-09" db="EMBL/GenBank/DDBJ databases">
        <title>Draft genome sequence of Clostridium bolteae (ATCC BAA-613).</title>
        <authorList>
            <person name="Sudarsanam P."/>
            <person name="Ley R."/>
            <person name="Guruge J."/>
            <person name="Turnbaugh P.J."/>
            <person name="Mahowald M."/>
            <person name="Liep D."/>
            <person name="Gordon J."/>
        </authorList>
    </citation>
    <scope>NUCLEOTIDE SEQUENCE [LARGE SCALE GENOMIC DNA]</scope>
    <source>
        <strain evidence="3">ATCC BAA-613 / DSM 15670 / CCUG 46953 / JCM 12243 / WAL 16351</strain>
    </source>
</reference>
<organism evidence="2 3">
    <name type="scientific">Enterocloster bolteae (strain ATCC BAA-613 / DSM 15670 / CCUG 46953 / JCM 12243 / WAL 16351)</name>
    <name type="common">Clostridium bolteae</name>
    <dbReference type="NCBI Taxonomy" id="411902"/>
    <lineage>
        <taxon>Bacteria</taxon>
        <taxon>Bacillati</taxon>
        <taxon>Bacillota</taxon>
        <taxon>Clostridia</taxon>
        <taxon>Lachnospirales</taxon>
        <taxon>Lachnospiraceae</taxon>
        <taxon>Enterocloster</taxon>
    </lineage>
</organism>
<sequence length="79" mass="9302">MEKQDETAEAMKTAMSIESMPEEAGPAEYIGKKQSGDRTYLLYRDKQGLYWYKTVFKTAAGYISEYEYIFGPKKNRRRR</sequence>
<comment type="caution">
    <text evidence="2">The sequence shown here is derived from an EMBL/GenBank/DDBJ whole genome shotgun (WGS) entry which is preliminary data.</text>
</comment>
<dbReference type="Proteomes" id="UP000005396">
    <property type="component" value="Unassembled WGS sequence"/>
</dbReference>
<evidence type="ECO:0000256" key="1">
    <source>
        <dbReference type="SAM" id="MobiDB-lite"/>
    </source>
</evidence>
<gene>
    <name evidence="2" type="ORF">CLOBOL_05693</name>
</gene>
<dbReference type="PaxDb" id="411902-CLOBOL_05693"/>
<feature type="region of interest" description="Disordered" evidence="1">
    <location>
        <begin position="1"/>
        <end position="24"/>
    </location>
</feature>
<protein>
    <submittedName>
        <fullName evidence="2">Uncharacterized protein</fullName>
    </submittedName>
</protein>
<proteinExistence type="predicted"/>
<dbReference type="RefSeq" id="WP_002578649.1">
    <property type="nucleotide sequence ID" value="NZ_DS480697.1"/>
</dbReference>
<evidence type="ECO:0000313" key="3">
    <source>
        <dbReference type="Proteomes" id="UP000005396"/>
    </source>
</evidence>
<dbReference type="HOGENOM" id="CLU_2599787_0_0_9"/>
<name>A8S0J6_ENTBW</name>
<accession>A8S0J6</accession>
<dbReference type="AlphaFoldDB" id="A8S0J6"/>
<evidence type="ECO:0000313" key="2">
    <source>
        <dbReference type="EMBL" id="EDP14086.1"/>
    </source>
</evidence>
<reference evidence="2 3" key="1">
    <citation type="submission" date="2007-08" db="EMBL/GenBank/DDBJ databases">
        <authorList>
            <person name="Fulton L."/>
            <person name="Clifton S."/>
            <person name="Fulton B."/>
            <person name="Xu J."/>
            <person name="Minx P."/>
            <person name="Pepin K.H."/>
            <person name="Johnson M."/>
            <person name="Thiruvilangam P."/>
            <person name="Bhonagiri V."/>
            <person name="Nash W.E."/>
            <person name="Mardis E.R."/>
            <person name="Wilson R.K."/>
        </authorList>
    </citation>
    <scope>NUCLEOTIDE SEQUENCE [LARGE SCALE GENOMIC DNA]</scope>
    <source>
        <strain evidence="3">ATCC BAA-613 / DSM 15670 / CCUG 46953 / JCM 12243 / WAL 16351</strain>
    </source>
</reference>
<dbReference type="EMBL" id="ABCC02000042">
    <property type="protein sequence ID" value="EDP14086.1"/>
    <property type="molecule type" value="Genomic_DNA"/>
</dbReference>